<feature type="transmembrane region" description="Helical" evidence="10">
    <location>
        <begin position="139"/>
        <end position="158"/>
    </location>
</feature>
<dbReference type="GO" id="GO:0006813">
    <property type="term" value="P:potassium ion transport"/>
    <property type="evidence" value="ECO:0007669"/>
    <property type="project" value="UniProtKB-KW"/>
</dbReference>
<evidence type="ECO:0008006" key="16">
    <source>
        <dbReference type="Google" id="ProtNLM"/>
    </source>
</evidence>
<comment type="similarity">
    <text evidence="9">Belongs to the monovalent cation:proton antiporter 2 (CPA2) transporter (TC 2.A.37) family. CHX (TC 2.A.37.4) subfamily.</text>
</comment>
<evidence type="ECO:0000256" key="10">
    <source>
        <dbReference type="SAM" id="Phobius"/>
    </source>
</evidence>
<feature type="transmembrane region" description="Helical" evidence="10">
    <location>
        <begin position="174"/>
        <end position="193"/>
    </location>
</feature>
<comment type="caution">
    <text evidence="14">The sequence shown here is derived from an EMBL/GenBank/DDBJ whole genome shotgun (WGS) entry which is preliminary data.</text>
</comment>
<feature type="domain" description="Cation/H(+) antiporter central" evidence="12">
    <location>
        <begin position="535"/>
        <end position="656"/>
    </location>
</feature>
<dbReference type="GO" id="GO:1902600">
    <property type="term" value="P:proton transmembrane transport"/>
    <property type="evidence" value="ECO:0007669"/>
    <property type="project" value="InterPro"/>
</dbReference>
<feature type="transmembrane region" description="Helical" evidence="10">
    <location>
        <begin position="391"/>
        <end position="412"/>
    </location>
</feature>
<dbReference type="GO" id="GO:0006885">
    <property type="term" value="P:regulation of pH"/>
    <property type="evidence" value="ECO:0007669"/>
    <property type="project" value="TreeGrafter"/>
</dbReference>
<dbReference type="GO" id="GO:0016020">
    <property type="term" value="C:membrane"/>
    <property type="evidence" value="ECO:0007669"/>
    <property type="project" value="UniProtKB-SubCell"/>
</dbReference>
<keyword evidence="6 10" id="KW-1133">Transmembrane helix</keyword>
<proteinExistence type="inferred from homology"/>
<dbReference type="Pfam" id="PF23259">
    <property type="entry name" value="CHX17_C"/>
    <property type="match status" value="1"/>
</dbReference>
<evidence type="ECO:0000256" key="4">
    <source>
        <dbReference type="ARBA" id="ARBA00022692"/>
    </source>
</evidence>
<dbReference type="Pfam" id="PF23256">
    <property type="entry name" value="CHX17_2nd"/>
    <property type="match status" value="1"/>
</dbReference>
<feature type="transmembrane region" description="Helical" evidence="10">
    <location>
        <begin position="75"/>
        <end position="94"/>
    </location>
</feature>
<accession>A0AAE1MUG0</accession>
<evidence type="ECO:0000256" key="6">
    <source>
        <dbReference type="ARBA" id="ARBA00022989"/>
    </source>
</evidence>
<dbReference type="GO" id="GO:0012505">
    <property type="term" value="C:endomembrane system"/>
    <property type="evidence" value="ECO:0007669"/>
    <property type="project" value="TreeGrafter"/>
</dbReference>
<reference evidence="14" key="1">
    <citation type="submission" date="2023-10" db="EMBL/GenBank/DDBJ databases">
        <title>Chromosome-level genome of the transformable northern wattle, Acacia crassicarpa.</title>
        <authorList>
            <person name="Massaro I."/>
            <person name="Sinha N.R."/>
            <person name="Poethig S."/>
            <person name="Leichty A.R."/>
        </authorList>
    </citation>
    <scope>NUCLEOTIDE SEQUENCE</scope>
    <source>
        <strain evidence="14">Acra3RX</strain>
        <tissue evidence="14">Leaf</tissue>
    </source>
</reference>
<evidence type="ECO:0000256" key="8">
    <source>
        <dbReference type="ARBA" id="ARBA00023136"/>
    </source>
</evidence>
<evidence type="ECO:0000256" key="1">
    <source>
        <dbReference type="ARBA" id="ARBA00004141"/>
    </source>
</evidence>
<feature type="transmembrane region" description="Helical" evidence="10">
    <location>
        <begin position="271"/>
        <end position="290"/>
    </location>
</feature>
<evidence type="ECO:0000313" key="14">
    <source>
        <dbReference type="EMBL" id="KAK4274868.1"/>
    </source>
</evidence>
<dbReference type="AlphaFoldDB" id="A0AAE1MUG0"/>
<comment type="subcellular location">
    <subcellularLocation>
        <location evidence="1">Membrane</location>
        <topology evidence="1">Multi-pass membrane protein</topology>
    </subcellularLocation>
</comment>
<dbReference type="GO" id="GO:0015297">
    <property type="term" value="F:antiporter activity"/>
    <property type="evidence" value="ECO:0007669"/>
    <property type="project" value="InterPro"/>
</dbReference>
<keyword evidence="2" id="KW-0813">Transport</keyword>
<dbReference type="InterPro" id="IPR057290">
    <property type="entry name" value="CHX17_C"/>
</dbReference>
<protein>
    <recommendedName>
        <fullName evidence="16">Cation/H+ exchanger domain-containing protein</fullName>
    </recommendedName>
</protein>
<dbReference type="EMBL" id="JAWXYG010000004">
    <property type="protein sequence ID" value="KAK4274868.1"/>
    <property type="molecule type" value="Genomic_DNA"/>
</dbReference>
<sequence>MARFHPPPSLPPPPQALINEWLWHLHPPPSSHHQHHLSVSSHVETNETVVVPPIICSRDEGRSNGIFFGENPLTFTFPFLLFQFFVIVLLTRLFRFLLKPLKQPKFVSEIIAGILLGPSFLRHNAWFSSNVAVPGKAEHIMSNIGVMGFMFFLFVYGVKMDTSLIRKTGKKHMSIALISILVPSISAFSVALTMRHDMDKELAKITSIAGISMYLGLSSCPIIFIILKENNLLSSEVGRLAVSTGLIGDLVGLIIAIIFEAGKQGDTGALRALWFMISFVFFSFIFFGIIRRAMLWICDTTPEGHVVKSTYVTNIILGIFVASFLTDFVGLSIGAGALWLGLVIPAGPPLGTTMLERTETVMTEFFLPFSYLMIGYNTDVYAMISAGWSHVYPLFCMSLTAYAVKFLCTWLTTVYWQMPLRDGLPLSLILSLKGHVEIIMFMHWLDKRMIQPAGYTILVLMTLAATAILTPLIMLVYDPTKPYMVNKRRTIQHNPPDTDLVVVLSILDRESVNGILNLLELSAPTPASPMSISVLQLIELSGRTNPVFFDHAKQPVPPKYRFVQAINALTHFQSFKGFDSVKLSFFTAITSKQTMYQDICELALDKKATLIILSLHQGPVTHNLEGAIVPVGGSRTVISQILAQAPCSVGILVDRSENWSLISGHNSVAGSFGRSGLRVAVLFLGGADCREALVYADRMVASNGELYLTVVRFLAYNHEGETETEKKLDDGIMTWFWVKNERNDRVEYREVVVGDGEQTVGEIRMMNDESYDLWIVGRRQGMNPVILSGLSNWSENEDLGVIGDYVASVDFSKSASVLVIQQQILRG</sequence>
<keyword evidence="7" id="KW-0406">Ion transport</keyword>
<dbReference type="Pfam" id="PF00999">
    <property type="entry name" value="Na_H_Exchanger"/>
    <property type="match status" value="1"/>
</dbReference>
<dbReference type="PANTHER" id="PTHR32468:SF109">
    <property type="entry name" value="CATION_H(+) ANTIPORTER 24-RELATED"/>
    <property type="match status" value="1"/>
</dbReference>
<evidence type="ECO:0000259" key="12">
    <source>
        <dbReference type="Pfam" id="PF23256"/>
    </source>
</evidence>
<dbReference type="InterPro" id="IPR038770">
    <property type="entry name" value="Na+/solute_symporter_sf"/>
</dbReference>
<feature type="domain" description="Cation/H+ exchanger transmembrane" evidence="11">
    <location>
        <begin position="87"/>
        <end position="472"/>
    </location>
</feature>
<dbReference type="InterPro" id="IPR050794">
    <property type="entry name" value="CPA2_transporter"/>
</dbReference>
<feature type="transmembrane region" description="Helical" evidence="10">
    <location>
        <begin position="364"/>
        <end position="384"/>
    </location>
</feature>
<evidence type="ECO:0000259" key="13">
    <source>
        <dbReference type="Pfam" id="PF23259"/>
    </source>
</evidence>
<keyword evidence="3" id="KW-0633">Potassium transport</keyword>
<keyword evidence="8 10" id="KW-0472">Membrane</keyword>
<feature type="transmembrane region" description="Helical" evidence="10">
    <location>
        <begin position="457"/>
        <end position="477"/>
    </location>
</feature>
<dbReference type="InterPro" id="IPR006153">
    <property type="entry name" value="Cation/H_exchanger_TM"/>
</dbReference>
<dbReference type="InterPro" id="IPR057291">
    <property type="entry name" value="CHX17_2nd"/>
</dbReference>
<feature type="domain" description="Cation/H(+) antiporter C-terminal" evidence="13">
    <location>
        <begin position="677"/>
        <end position="823"/>
    </location>
</feature>
<keyword evidence="15" id="KW-1185">Reference proteome</keyword>
<name>A0AAE1MUG0_9FABA</name>
<feature type="transmembrane region" description="Helical" evidence="10">
    <location>
        <begin position="424"/>
        <end position="445"/>
    </location>
</feature>
<feature type="transmembrane region" description="Helical" evidence="10">
    <location>
        <begin position="239"/>
        <end position="259"/>
    </location>
</feature>
<feature type="transmembrane region" description="Helical" evidence="10">
    <location>
        <begin position="205"/>
        <end position="227"/>
    </location>
</feature>
<evidence type="ECO:0000256" key="5">
    <source>
        <dbReference type="ARBA" id="ARBA00022958"/>
    </source>
</evidence>
<evidence type="ECO:0000259" key="11">
    <source>
        <dbReference type="Pfam" id="PF00999"/>
    </source>
</evidence>
<dbReference type="Gene3D" id="1.20.1530.20">
    <property type="match status" value="1"/>
</dbReference>
<keyword evidence="4 10" id="KW-0812">Transmembrane</keyword>
<evidence type="ECO:0000256" key="7">
    <source>
        <dbReference type="ARBA" id="ARBA00023065"/>
    </source>
</evidence>
<dbReference type="PANTHER" id="PTHR32468">
    <property type="entry name" value="CATION/H + ANTIPORTER"/>
    <property type="match status" value="1"/>
</dbReference>
<feature type="transmembrane region" description="Helical" evidence="10">
    <location>
        <begin position="311"/>
        <end position="344"/>
    </location>
</feature>
<gene>
    <name evidence="14" type="ORF">QN277_018035</name>
</gene>
<evidence type="ECO:0000313" key="15">
    <source>
        <dbReference type="Proteomes" id="UP001293593"/>
    </source>
</evidence>
<organism evidence="14 15">
    <name type="scientific">Acacia crassicarpa</name>
    <name type="common">northern wattle</name>
    <dbReference type="NCBI Taxonomy" id="499986"/>
    <lineage>
        <taxon>Eukaryota</taxon>
        <taxon>Viridiplantae</taxon>
        <taxon>Streptophyta</taxon>
        <taxon>Embryophyta</taxon>
        <taxon>Tracheophyta</taxon>
        <taxon>Spermatophyta</taxon>
        <taxon>Magnoliopsida</taxon>
        <taxon>eudicotyledons</taxon>
        <taxon>Gunneridae</taxon>
        <taxon>Pentapetalae</taxon>
        <taxon>rosids</taxon>
        <taxon>fabids</taxon>
        <taxon>Fabales</taxon>
        <taxon>Fabaceae</taxon>
        <taxon>Caesalpinioideae</taxon>
        <taxon>mimosoid clade</taxon>
        <taxon>Acacieae</taxon>
        <taxon>Acacia</taxon>
    </lineage>
</organism>
<evidence type="ECO:0000256" key="2">
    <source>
        <dbReference type="ARBA" id="ARBA00022448"/>
    </source>
</evidence>
<keyword evidence="5" id="KW-0630">Potassium</keyword>
<evidence type="ECO:0000256" key="3">
    <source>
        <dbReference type="ARBA" id="ARBA00022538"/>
    </source>
</evidence>
<evidence type="ECO:0000256" key="9">
    <source>
        <dbReference type="ARBA" id="ARBA00038341"/>
    </source>
</evidence>
<dbReference type="Proteomes" id="UP001293593">
    <property type="component" value="Unassembled WGS sequence"/>
</dbReference>